<dbReference type="PANTHER" id="PTHR43280">
    <property type="entry name" value="ARAC-FAMILY TRANSCRIPTIONAL REGULATOR"/>
    <property type="match status" value="1"/>
</dbReference>
<dbReference type="PROSITE" id="PS01124">
    <property type="entry name" value="HTH_ARAC_FAMILY_2"/>
    <property type="match status" value="1"/>
</dbReference>
<comment type="caution">
    <text evidence="8">The sequence shown here is derived from an EMBL/GenBank/DDBJ whole genome shotgun (WGS) entry which is preliminary data.</text>
</comment>
<keyword evidence="6" id="KW-0326">Glycosidase</keyword>
<dbReference type="RefSeq" id="WP_379596107.1">
    <property type="nucleotide sequence ID" value="NZ_JBHUDE010000012.1"/>
</dbReference>
<name>A0ABW4HNX2_9BACI</name>
<gene>
    <name evidence="8" type="ORF">ACFSBH_03805</name>
</gene>
<reference evidence="9" key="1">
    <citation type="journal article" date="2019" name="Int. J. Syst. Evol. Microbiol.">
        <title>The Global Catalogue of Microorganisms (GCM) 10K type strain sequencing project: providing services to taxonomists for standard genome sequencing and annotation.</title>
        <authorList>
            <consortium name="The Broad Institute Genomics Platform"/>
            <consortium name="The Broad Institute Genome Sequencing Center for Infectious Disease"/>
            <person name="Wu L."/>
            <person name="Ma J."/>
        </authorList>
    </citation>
    <scope>NUCLEOTIDE SEQUENCE [LARGE SCALE GENOMIC DNA]</scope>
    <source>
        <strain evidence="9">CGMCC 1.12376</strain>
    </source>
</reference>
<dbReference type="InterPro" id="IPR049166">
    <property type="entry name" value="GH39_cat"/>
</dbReference>
<accession>A0ABW4HNX2</accession>
<evidence type="ECO:0000259" key="7">
    <source>
        <dbReference type="PROSITE" id="PS01124"/>
    </source>
</evidence>
<dbReference type="SUPFAM" id="SSF46689">
    <property type="entry name" value="Homeodomain-like"/>
    <property type="match status" value="2"/>
</dbReference>
<dbReference type="PROSITE" id="PS00041">
    <property type="entry name" value="HTH_ARAC_FAMILY_1"/>
    <property type="match status" value="1"/>
</dbReference>
<dbReference type="SUPFAM" id="SSF51215">
    <property type="entry name" value="Regulatory protein AraC"/>
    <property type="match status" value="1"/>
</dbReference>
<organism evidence="8 9">
    <name type="scientific">Oceanobacillus luteolus</name>
    <dbReference type="NCBI Taxonomy" id="1274358"/>
    <lineage>
        <taxon>Bacteria</taxon>
        <taxon>Bacillati</taxon>
        <taxon>Bacillota</taxon>
        <taxon>Bacilli</taxon>
        <taxon>Bacillales</taxon>
        <taxon>Bacillaceae</taxon>
        <taxon>Oceanobacillus</taxon>
    </lineage>
</organism>
<evidence type="ECO:0000256" key="3">
    <source>
        <dbReference type="ARBA" id="ARBA00023015"/>
    </source>
</evidence>
<keyword evidence="4" id="KW-0238">DNA-binding</keyword>
<evidence type="ECO:0000313" key="8">
    <source>
        <dbReference type="EMBL" id="MFD1606782.1"/>
    </source>
</evidence>
<protein>
    <submittedName>
        <fullName evidence="8">Helix-turn-helix domain-containing protein</fullName>
    </submittedName>
</protein>
<keyword evidence="2" id="KW-0378">Hydrolase</keyword>
<dbReference type="SUPFAM" id="SSF51445">
    <property type="entry name" value="(Trans)glycosidases"/>
    <property type="match status" value="1"/>
</dbReference>
<dbReference type="Pfam" id="PF01229">
    <property type="entry name" value="Glyco_hydro_39"/>
    <property type="match status" value="1"/>
</dbReference>
<dbReference type="InterPro" id="IPR017853">
    <property type="entry name" value="GH"/>
</dbReference>
<dbReference type="EMBL" id="JBHUDE010000012">
    <property type="protein sequence ID" value="MFD1606782.1"/>
    <property type="molecule type" value="Genomic_DNA"/>
</dbReference>
<evidence type="ECO:0000256" key="1">
    <source>
        <dbReference type="ARBA" id="ARBA00008875"/>
    </source>
</evidence>
<keyword evidence="3" id="KW-0805">Transcription regulation</keyword>
<feature type="domain" description="HTH araC/xylS-type" evidence="7">
    <location>
        <begin position="166"/>
        <end position="264"/>
    </location>
</feature>
<evidence type="ECO:0000256" key="4">
    <source>
        <dbReference type="ARBA" id="ARBA00023125"/>
    </source>
</evidence>
<dbReference type="InterPro" id="IPR037923">
    <property type="entry name" value="HTH-like"/>
</dbReference>
<dbReference type="Gene3D" id="1.10.10.60">
    <property type="entry name" value="Homeodomain-like"/>
    <property type="match status" value="2"/>
</dbReference>
<evidence type="ECO:0000256" key="6">
    <source>
        <dbReference type="ARBA" id="ARBA00023295"/>
    </source>
</evidence>
<dbReference type="InterPro" id="IPR018062">
    <property type="entry name" value="HTH_AraC-typ_CS"/>
</dbReference>
<dbReference type="InterPro" id="IPR018060">
    <property type="entry name" value="HTH_AraC"/>
</dbReference>
<dbReference type="Gene3D" id="2.60.40.1500">
    <property type="entry name" value="Glycosyl hydrolase domain, family 39"/>
    <property type="match status" value="1"/>
</dbReference>
<evidence type="ECO:0000313" key="9">
    <source>
        <dbReference type="Proteomes" id="UP001597221"/>
    </source>
</evidence>
<proteinExistence type="inferred from homology"/>
<dbReference type="SMART" id="SM00342">
    <property type="entry name" value="HTH_ARAC"/>
    <property type="match status" value="1"/>
</dbReference>
<dbReference type="SUPFAM" id="SSF51011">
    <property type="entry name" value="Glycosyl hydrolase domain"/>
    <property type="match status" value="1"/>
</dbReference>
<comment type="similarity">
    <text evidence="1">Belongs to the glycosyl hydrolase 39 family.</text>
</comment>
<keyword evidence="9" id="KW-1185">Reference proteome</keyword>
<dbReference type="PANTHER" id="PTHR43280:SF2">
    <property type="entry name" value="HTH-TYPE TRANSCRIPTIONAL REGULATOR EXSA"/>
    <property type="match status" value="1"/>
</dbReference>
<dbReference type="InterPro" id="IPR009057">
    <property type="entry name" value="Homeodomain-like_sf"/>
</dbReference>
<evidence type="ECO:0000256" key="2">
    <source>
        <dbReference type="ARBA" id="ARBA00022801"/>
    </source>
</evidence>
<keyword evidence="5" id="KW-0804">Transcription</keyword>
<dbReference type="Proteomes" id="UP001597221">
    <property type="component" value="Unassembled WGS sequence"/>
</dbReference>
<sequence>MDKQLKDFNIHLQHIETLAPKINQGIQIILVINGELHVETNSRYYHLAAEDLLIINHNQLFQAAGSNDNRTLMITISDSFMSNYYEAYHNSRFDCFSREIDLGKESIIHALLKLIAETAIAHFRKNEGYKIEIQSHISEILLILIRRFRTESKSIQRVDSEDKQIQQIHSFMEENYDRPITLDDIADHFYLSPGYLSRYFKEKTGIGFKRFLMNIRMEHALKELLYTPYSISQIAINNGFPNTKSFTSLFKETYKMTPTEYRERHQVERKDKVTYYEQDVEFNIISFQNILGKLGIYMENTNKRFNSTETRMERVEIDINGPIIDDPIIYRPKHNLSIGELREILKDSVRTQILTAKKDLHLEYIAVRNLIHGTTIIPEVETDEIIATTSPYFDLDYALNFLRQNDLSLFVRVDYREITRDEDQFFTKLRDLIAHCLNLYGNSFVETWYFMFYEPYHTGVSPNELKRVYTTLYRNLKNIIPSINVGTFIPYSYQTEKLSKQHVWMLERDTKIDFFAYEANQNEIIDFEELGDNRFSLEKDYIKNKTLKIKSYLRKHKKDRPIHMVSWNVLSGNTRHTNGTFFRGALIMKSALDVARDVESMGFWINTHQHEKLGKNRKIRLEGMELYHYFSGKRPAFFAMHFLERLQGELIAVGEEFVLAKNERGYQLILMNPNNVNPYYSIEETLMNKLNKEININIAGMEPGEYQVRKRVFDKEHGALYTKWWELNSKYGMDEEVIDYIVNTNQPSLELFDETIGDEGTLSLYSYLTNNAIHFYDIRRTWN</sequence>
<evidence type="ECO:0000256" key="5">
    <source>
        <dbReference type="ARBA" id="ARBA00023163"/>
    </source>
</evidence>
<dbReference type="Gene3D" id="3.20.20.80">
    <property type="entry name" value="Glycosidases"/>
    <property type="match status" value="1"/>
</dbReference>
<dbReference type="Pfam" id="PF12833">
    <property type="entry name" value="HTH_18"/>
    <property type="match status" value="1"/>
</dbReference>